<feature type="region of interest" description="Disordered" evidence="1">
    <location>
        <begin position="44"/>
        <end position="102"/>
    </location>
</feature>
<feature type="compositionally biased region" description="Pro residues" evidence="1">
    <location>
        <begin position="52"/>
        <end position="74"/>
    </location>
</feature>
<evidence type="ECO:0000256" key="2">
    <source>
        <dbReference type="SAM" id="SignalP"/>
    </source>
</evidence>
<protein>
    <recommendedName>
        <fullName evidence="5">GH16 domain-containing protein</fullName>
    </recommendedName>
</protein>
<evidence type="ECO:0000256" key="1">
    <source>
        <dbReference type="SAM" id="MobiDB-lite"/>
    </source>
</evidence>
<comment type="caution">
    <text evidence="3">The sequence shown here is derived from an EMBL/GenBank/DDBJ whole genome shotgun (WGS) entry which is preliminary data.</text>
</comment>
<organism evidence="3 4">
    <name type="scientific">Paractinoplanes toevensis</name>
    <dbReference type="NCBI Taxonomy" id="571911"/>
    <lineage>
        <taxon>Bacteria</taxon>
        <taxon>Bacillati</taxon>
        <taxon>Actinomycetota</taxon>
        <taxon>Actinomycetes</taxon>
        <taxon>Micromonosporales</taxon>
        <taxon>Micromonosporaceae</taxon>
        <taxon>Paractinoplanes</taxon>
    </lineage>
</organism>
<evidence type="ECO:0000313" key="4">
    <source>
        <dbReference type="Proteomes" id="UP000677082"/>
    </source>
</evidence>
<dbReference type="Proteomes" id="UP000677082">
    <property type="component" value="Unassembled WGS sequence"/>
</dbReference>
<reference evidence="3 4" key="1">
    <citation type="submission" date="2021-03" db="EMBL/GenBank/DDBJ databases">
        <title>Whole genome shotgun sequence of Actinoplanes toevensis NBRC 105298.</title>
        <authorList>
            <person name="Komaki H."/>
            <person name="Tamura T."/>
        </authorList>
    </citation>
    <scope>NUCLEOTIDE SEQUENCE [LARGE SCALE GENOMIC DNA]</scope>
    <source>
        <strain evidence="3 4">NBRC 105298</strain>
    </source>
</reference>
<feature type="compositionally biased region" description="Low complexity" evidence="1">
    <location>
        <begin position="352"/>
        <end position="382"/>
    </location>
</feature>
<feature type="signal peptide" evidence="2">
    <location>
        <begin position="1"/>
        <end position="29"/>
    </location>
</feature>
<keyword evidence="4" id="KW-1185">Reference proteome</keyword>
<feature type="compositionally biased region" description="Low complexity" evidence="1">
    <location>
        <begin position="75"/>
        <end position="84"/>
    </location>
</feature>
<gene>
    <name evidence="3" type="ORF">Ato02nite_047300</name>
</gene>
<feature type="chain" id="PRO_5037893994" description="GH16 domain-containing protein" evidence="2">
    <location>
        <begin position="30"/>
        <end position="382"/>
    </location>
</feature>
<accession>A0A919TD73</accession>
<name>A0A919TD73_9ACTN</name>
<feature type="region of interest" description="Disordered" evidence="1">
    <location>
        <begin position="335"/>
        <end position="382"/>
    </location>
</feature>
<evidence type="ECO:0008006" key="5">
    <source>
        <dbReference type="Google" id="ProtNLM"/>
    </source>
</evidence>
<sequence length="382" mass="40125">MPVKVRNATRWGALTALTALLAVAAPAVSAPSGVAAPALRPTTAPALQPKAAPAPRPKATPEAAPVPRPTPTPAGLPACPAGPASTRPPTKPAGPGTPGACRAAGRILESGVQLSRPATGVTPSGYHHLGANSAGEWSGVSGRISVVDGSIRPRSYDFIAGRFMAKRNMGGGQIAWLEAGWAETGWAGPGRQHVYTFNTNTRTWQFYDQYLLRPGDRVWLDLHSDAGGVWAAWLWWNNRWNLLTAQRLPIGASAFMEQYVEVHVDASRPTLVDVPEVTVDNVQLRPADGGAARYWRDDVPTLTGYDPGQQQRSGGFCLNWVNRYDTWTAGDCLGDLGGGEPEKPPSPPAAPTPSVTVTPSPSVAASRPSPSRPSLLGGLLGG</sequence>
<proteinExistence type="predicted"/>
<dbReference type="EMBL" id="BOQN01000061">
    <property type="protein sequence ID" value="GIM92937.1"/>
    <property type="molecule type" value="Genomic_DNA"/>
</dbReference>
<dbReference type="AlphaFoldDB" id="A0A919TD73"/>
<keyword evidence="2" id="KW-0732">Signal</keyword>
<evidence type="ECO:0000313" key="3">
    <source>
        <dbReference type="EMBL" id="GIM92937.1"/>
    </source>
</evidence>